<dbReference type="RefSeq" id="WP_377967464.1">
    <property type="nucleotide sequence ID" value="NZ_JBHZOL010000099.1"/>
</dbReference>
<reference evidence="3 4" key="1">
    <citation type="submission" date="2024-10" db="EMBL/GenBank/DDBJ databases">
        <authorList>
            <person name="Ratan Roy A."/>
            <person name="Morales Sandoval P.H."/>
            <person name="De Los Santos Villalobos S."/>
            <person name="Chakraborty S."/>
            <person name="Mukherjee J."/>
        </authorList>
    </citation>
    <scope>NUCLEOTIDE SEQUENCE [LARGE SCALE GENOMIC DNA]</scope>
    <source>
        <strain evidence="3 4">S1</strain>
    </source>
</reference>
<evidence type="ECO:0000256" key="2">
    <source>
        <dbReference type="SAM" id="Phobius"/>
    </source>
</evidence>
<proteinExistence type="predicted"/>
<feature type="transmembrane region" description="Helical" evidence="2">
    <location>
        <begin position="22"/>
        <end position="43"/>
    </location>
</feature>
<keyword evidence="2" id="KW-1133">Transmembrane helix</keyword>
<accession>A0ABW6IIP0</accession>
<keyword evidence="4" id="KW-1185">Reference proteome</keyword>
<dbReference type="Proteomes" id="UP001600165">
    <property type="component" value="Unassembled WGS sequence"/>
</dbReference>
<keyword evidence="2" id="KW-0812">Transmembrane</keyword>
<sequence length="127" mass="14054">MMLSPIEEPDERFAQLSAWANVVFKVVGFRLLLGIVLTLTLLFTSWHSQPLEATAVTQSSLQMMTSRPQAQVMSAAHYQRSQPPAASETDPAFDPSVANRLSRQGLSHAVLTGNHLTRAHLFTELPR</sequence>
<name>A0ABW6IIP0_9CYAN</name>
<keyword evidence="2" id="KW-0472">Membrane</keyword>
<protein>
    <submittedName>
        <fullName evidence="3">Uncharacterized protein</fullName>
    </submittedName>
</protein>
<evidence type="ECO:0000313" key="4">
    <source>
        <dbReference type="Proteomes" id="UP001600165"/>
    </source>
</evidence>
<organism evidence="3 4">
    <name type="scientific">Almyronema epifaneia S1</name>
    <dbReference type="NCBI Taxonomy" id="2991925"/>
    <lineage>
        <taxon>Bacteria</taxon>
        <taxon>Bacillati</taxon>
        <taxon>Cyanobacteriota</taxon>
        <taxon>Cyanophyceae</taxon>
        <taxon>Nodosilineales</taxon>
        <taxon>Nodosilineaceae</taxon>
        <taxon>Almyronema</taxon>
        <taxon>Almyronema epifaneia</taxon>
    </lineage>
</organism>
<dbReference type="EMBL" id="JBHZOL010000099">
    <property type="protein sequence ID" value="MFE4108088.1"/>
    <property type="molecule type" value="Genomic_DNA"/>
</dbReference>
<evidence type="ECO:0000256" key="1">
    <source>
        <dbReference type="SAM" id="MobiDB-lite"/>
    </source>
</evidence>
<comment type="caution">
    <text evidence="3">The sequence shown here is derived from an EMBL/GenBank/DDBJ whole genome shotgun (WGS) entry which is preliminary data.</text>
</comment>
<evidence type="ECO:0000313" key="3">
    <source>
        <dbReference type="EMBL" id="MFE4108088.1"/>
    </source>
</evidence>
<gene>
    <name evidence="3" type="ORF">ACFVKH_17535</name>
</gene>
<feature type="region of interest" description="Disordered" evidence="1">
    <location>
        <begin position="73"/>
        <end position="96"/>
    </location>
</feature>